<dbReference type="Proteomes" id="UP000298416">
    <property type="component" value="Unassembled WGS sequence"/>
</dbReference>
<dbReference type="GO" id="GO:0005886">
    <property type="term" value="C:plasma membrane"/>
    <property type="evidence" value="ECO:0007669"/>
    <property type="project" value="UniProtKB-SubCell"/>
</dbReference>
<dbReference type="EMBL" id="PNBA02000002">
    <property type="protein sequence ID" value="KAG6433336.1"/>
    <property type="molecule type" value="Genomic_DNA"/>
</dbReference>
<evidence type="ECO:0000313" key="5">
    <source>
        <dbReference type="Proteomes" id="UP000298416"/>
    </source>
</evidence>
<comment type="caution">
    <text evidence="4">The sequence shown here is derived from an EMBL/GenBank/DDBJ whole genome shotgun (WGS) entry which is preliminary data.</text>
</comment>
<evidence type="ECO:0000256" key="2">
    <source>
        <dbReference type="ARBA" id="ARBA00022475"/>
    </source>
</evidence>
<protein>
    <recommendedName>
        <fullName evidence="3">Protein kinase domain-containing protein</fullName>
    </recommendedName>
</protein>
<comment type="subcellular location">
    <subcellularLocation>
        <location evidence="1">Cell membrane</location>
    </subcellularLocation>
</comment>
<dbReference type="PANTHER" id="PTHR45621">
    <property type="entry name" value="OS01G0588500 PROTEIN-RELATED"/>
    <property type="match status" value="1"/>
</dbReference>
<dbReference type="InterPro" id="IPR008271">
    <property type="entry name" value="Ser/Thr_kinase_AS"/>
</dbReference>
<evidence type="ECO:0000259" key="3">
    <source>
        <dbReference type="PROSITE" id="PS50011"/>
    </source>
</evidence>
<dbReference type="OrthoDB" id="20134at2759"/>
<dbReference type="PROSITE" id="PS50011">
    <property type="entry name" value="PROTEIN_KINASE_DOM"/>
    <property type="match status" value="1"/>
</dbReference>
<reference evidence="4" key="1">
    <citation type="submission" date="2018-01" db="EMBL/GenBank/DDBJ databases">
        <authorList>
            <person name="Mao J.F."/>
        </authorList>
    </citation>
    <scope>NUCLEOTIDE SEQUENCE</scope>
    <source>
        <strain evidence="4">Huo1</strain>
        <tissue evidence="4">Leaf</tissue>
    </source>
</reference>
<dbReference type="Pfam" id="PF07714">
    <property type="entry name" value="PK_Tyr_Ser-Thr"/>
    <property type="match status" value="1"/>
</dbReference>
<accession>A0A8X8YNN4</accession>
<proteinExistence type="predicted"/>
<keyword evidence="2" id="KW-0472">Membrane</keyword>
<dbReference type="PROSITE" id="PS00108">
    <property type="entry name" value="PROTEIN_KINASE_ST"/>
    <property type="match status" value="1"/>
</dbReference>
<organism evidence="4">
    <name type="scientific">Salvia splendens</name>
    <name type="common">Scarlet sage</name>
    <dbReference type="NCBI Taxonomy" id="180675"/>
    <lineage>
        <taxon>Eukaryota</taxon>
        <taxon>Viridiplantae</taxon>
        <taxon>Streptophyta</taxon>
        <taxon>Embryophyta</taxon>
        <taxon>Tracheophyta</taxon>
        <taxon>Spermatophyta</taxon>
        <taxon>Magnoliopsida</taxon>
        <taxon>eudicotyledons</taxon>
        <taxon>Gunneridae</taxon>
        <taxon>Pentapetalae</taxon>
        <taxon>asterids</taxon>
        <taxon>lamiids</taxon>
        <taxon>Lamiales</taxon>
        <taxon>Lamiaceae</taxon>
        <taxon>Nepetoideae</taxon>
        <taxon>Mentheae</taxon>
        <taxon>Salviinae</taxon>
        <taxon>Salvia</taxon>
        <taxon>Salvia subgen. Calosphace</taxon>
        <taxon>core Calosphace</taxon>
    </lineage>
</organism>
<dbReference type="GO" id="GO:0005524">
    <property type="term" value="F:ATP binding"/>
    <property type="evidence" value="ECO:0007669"/>
    <property type="project" value="InterPro"/>
</dbReference>
<reference evidence="4" key="2">
    <citation type="submission" date="2020-08" db="EMBL/GenBank/DDBJ databases">
        <title>Plant Genome Project.</title>
        <authorList>
            <person name="Zhang R.-G."/>
        </authorList>
    </citation>
    <scope>NUCLEOTIDE SEQUENCE</scope>
    <source>
        <strain evidence="4">Huo1</strain>
        <tissue evidence="4">Leaf</tissue>
    </source>
</reference>
<dbReference type="InterPro" id="IPR011009">
    <property type="entry name" value="Kinase-like_dom_sf"/>
</dbReference>
<dbReference type="SUPFAM" id="SSF56112">
    <property type="entry name" value="Protein kinase-like (PK-like)"/>
    <property type="match status" value="1"/>
</dbReference>
<evidence type="ECO:0000313" key="4">
    <source>
        <dbReference type="EMBL" id="KAG6433336.1"/>
    </source>
</evidence>
<dbReference type="GO" id="GO:0004672">
    <property type="term" value="F:protein kinase activity"/>
    <property type="evidence" value="ECO:0007669"/>
    <property type="project" value="InterPro"/>
</dbReference>
<dbReference type="InterPro" id="IPR000719">
    <property type="entry name" value="Prot_kinase_dom"/>
</dbReference>
<keyword evidence="5" id="KW-1185">Reference proteome</keyword>
<name>A0A8X8YNN4_SALSN</name>
<dbReference type="Gene3D" id="3.30.200.20">
    <property type="entry name" value="Phosphorylase Kinase, domain 1"/>
    <property type="match status" value="1"/>
</dbReference>
<gene>
    <name evidence="4" type="ORF">SASPL_104946</name>
</gene>
<dbReference type="Gene3D" id="1.10.510.10">
    <property type="entry name" value="Transferase(Phosphotransferase) domain 1"/>
    <property type="match status" value="1"/>
</dbReference>
<sequence>MSRVYDLWEKLVGAVLDREELRRLALRNSFSSDYSSRFSSDSAIAYPVARPIELKEIIKATENFQSDTVIGAGVMCQAFRAWMDEHALFASKPGSGMAVTVKKWSNFMERHQDWLKKIDNLVQLCHPSLVSLVGYCTEEYNMMLVFEFMPHGRLSDHLFTTRYQSLPWVRRIKIAIHIARGLSYLHERDIPIIHRDFKTANVLLDWELNAKLSNYCYGTDDSTGEMTSIPTRQIFVSPGYTPPEYISKGRLTTKSNAYTFGVVLLELLSGTVVSNLNLEQSYFSKKSKLLQIMDIRLEGQYSRDTAYKVVKLALKCQNLDPKSRPRMSDVVVALEQLQLARP</sequence>
<dbReference type="InterPro" id="IPR001245">
    <property type="entry name" value="Ser-Thr/Tyr_kinase_cat_dom"/>
</dbReference>
<feature type="domain" description="Protein kinase" evidence="3">
    <location>
        <begin position="64"/>
        <end position="342"/>
    </location>
</feature>
<evidence type="ECO:0000256" key="1">
    <source>
        <dbReference type="ARBA" id="ARBA00004236"/>
    </source>
</evidence>
<dbReference type="AlphaFoldDB" id="A0A8X8YNN4"/>
<keyword evidence="2" id="KW-1003">Cell membrane</keyword>
<dbReference type="InterPro" id="IPR050823">
    <property type="entry name" value="Plant_Ser_Thr_Prot_Kinase"/>
</dbReference>